<evidence type="ECO:0000259" key="6">
    <source>
        <dbReference type="PROSITE" id="PS50885"/>
    </source>
</evidence>
<dbReference type="SMART" id="SM00283">
    <property type="entry name" value="MA"/>
    <property type="match status" value="1"/>
</dbReference>
<reference evidence="7" key="1">
    <citation type="submission" date="2024-06" db="EMBL/GenBank/DDBJ databases">
        <title>Genome sequence of Vogesella sp. MAHUQ-64.</title>
        <authorList>
            <person name="Huq M.A."/>
        </authorList>
    </citation>
    <scope>NUCLEOTIDE SEQUENCE</scope>
    <source>
        <strain evidence="7">MAHUQ-64</strain>
    </source>
</reference>
<dbReference type="PANTHER" id="PTHR32089:SF112">
    <property type="entry name" value="LYSOZYME-LIKE PROTEIN-RELATED"/>
    <property type="match status" value="1"/>
</dbReference>
<comment type="similarity">
    <text evidence="2">Belongs to the methyl-accepting chemotaxis (MCP) protein family.</text>
</comment>
<protein>
    <submittedName>
        <fullName evidence="7">Methyl-accepting chemotaxis protein</fullName>
    </submittedName>
</protein>
<dbReference type="CDD" id="cd11386">
    <property type="entry name" value="MCP_signal"/>
    <property type="match status" value="1"/>
</dbReference>
<dbReference type="InterPro" id="IPR003660">
    <property type="entry name" value="HAMP_dom"/>
</dbReference>
<dbReference type="CDD" id="cd06225">
    <property type="entry name" value="HAMP"/>
    <property type="match status" value="1"/>
</dbReference>
<dbReference type="PROSITE" id="PS50885">
    <property type="entry name" value="HAMP"/>
    <property type="match status" value="1"/>
</dbReference>
<name>A0ABV1M842_9NEIS</name>
<dbReference type="EMBL" id="JBEFLD010000010">
    <property type="protein sequence ID" value="MEQ6292362.1"/>
    <property type="molecule type" value="Genomic_DNA"/>
</dbReference>
<dbReference type="Gene3D" id="3.30.450.20">
    <property type="entry name" value="PAS domain"/>
    <property type="match status" value="2"/>
</dbReference>
<dbReference type="PROSITE" id="PS50111">
    <property type="entry name" value="CHEMOTAXIS_TRANSDUC_2"/>
    <property type="match status" value="1"/>
</dbReference>
<keyword evidence="4" id="KW-0472">Membrane</keyword>
<evidence type="ECO:0000256" key="4">
    <source>
        <dbReference type="SAM" id="Phobius"/>
    </source>
</evidence>
<sequence>MPKSIKAKLLTGAGLLVLIGFAAITGLNSWLALQQAEDSVLQQARTQAQGEANKLSMLLERSYTAVEGLAAAMQALPDSGTPQPRQLASAQTRALLPQHPEAVGIFTLWEPNSLDPRDSELAGKPENGANGRAGVYWYRKEGKEGVVWGADNVDSDEYYAGPKTLRQPVLTEPYEDRDIKVLMATLSYPVLRNGQFVGVAGLDMALGQLQQLASAVQPYGDGYMTIYANSGLVLGAPDKAAVGKADNTLPPAARAAIRAGQSYDYRADGSLHFIQPIQVGRTAHPWALRISIPQHSAFADIRAAIIKSALLSLAALPIILLALGLLLRRLIAPLSRLQTALSELSSGDGDLTRQLAISGHDEIGASAGAFNRFSQSLRQMLLEVRERTEQVHDAVAALASETSDISTHSGQQARAATSTASSVAQLSSSIGRIAEAANQAERAVHDAGDEAEQVADSVHSTAREIGRIADTIRSVGSVLEHLENRSTQISGIVQVIKDIAEQTNLLALNAAIEAARAGEQGRGFAVVADEVRKLAERTAGATVEIAGSIRQIQEETASASGSMDDAIRQVENGVTLAERAAGAIEQIREHNRGVLGTVTDIAQATAEQSGASREIARHIEHIHAMTDDTDASLQHANSAVGELRRLADELQALLARFRL</sequence>
<dbReference type="PANTHER" id="PTHR32089">
    <property type="entry name" value="METHYL-ACCEPTING CHEMOTAXIS PROTEIN MCPB"/>
    <property type="match status" value="1"/>
</dbReference>
<evidence type="ECO:0000313" key="8">
    <source>
        <dbReference type="Proteomes" id="UP001433638"/>
    </source>
</evidence>
<dbReference type="SMART" id="SM00304">
    <property type="entry name" value="HAMP"/>
    <property type="match status" value="2"/>
</dbReference>
<accession>A0ABV1M842</accession>
<keyword evidence="1 3" id="KW-0807">Transducer</keyword>
<dbReference type="Gene3D" id="1.10.287.950">
    <property type="entry name" value="Methyl-accepting chemotaxis protein"/>
    <property type="match status" value="1"/>
</dbReference>
<dbReference type="Proteomes" id="UP001433638">
    <property type="component" value="Unassembled WGS sequence"/>
</dbReference>
<keyword evidence="4" id="KW-1133">Transmembrane helix</keyword>
<dbReference type="CDD" id="cd12913">
    <property type="entry name" value="PDC1_MCP_like"/>
    <property type="match status" value="1"/>
</dbReference>
<dbReference type="InterPro" id="IPR004089">
    <property type="entry name" value="MCPsignal_dom"/>
</dbReference>
<gene>
    <name evidence="7" type="ORF">ABNW52_17260</name>
</gene>
<feature type="domain" description="Methyl-accepting transducer" evidence="5">
    <location>
        <begin position="387"/>
        <end position="623"/>
    </location>
</feature>
<comment type="caution">
    <text evidence="7">The sequence shown here is derived from an EMBL/GenBank/DDBJ whole genome shotgun (WGS) entry which is preliminary data.</text>
</comment>
<feature type="domain" description="HAMP" evidence="6">
    <location>
        <begin position="328"/>
        <end position="382"/>
    </location>
</feature>
<dbReference type="SUPFAM" id="SSF58104">
    <property type="entry name" value="Methyl-accepting chemotaxis protein (MCP) signaling domain"/>
    <property type="match status" value="1"/>
</dbReference>
<evidence type="ECO:0000256" key="1">
    <source>
        <dbReference type="ARBA" id="ARBA00023224"/>
    </source>
</evidence>
<evidence type="ECO:0000259" key="5">
    <source>
        <dbReference type="PROSITE" id="PS50111"/>
    </source>
</evidence>
<dbReference type="Pfam" id="PF22673">
    <property type="entry name" value="MCP-like_PDC_1"/>
    <property type="match status" value="1"/>
</dbReference>
<evidence type="ECO:0000256" key="3">
    <source>
        <dbReference type="PROSITE-ProRule" id="PRU00284"/>
    </source>
</evidence>
<evidence type="ECO:0000313" key="7">
    <source>
        <dbReference type="EMBL" id="MEQ6292362.1"/>
    </source>
</evidence>
<keyword evidence="8" id="KW-1185">Reference proteome</keyword>
<evidence type="ECO:0000256" key="2">
    <source>
        <dbReference type="ARBA" id="ARBA00029447"/>
    </source>
</evidence>
<feature type="transmembrane region" description="Helical" evidence="4">
    <location>
        <begin position="309"/>
        <end position="327"/>
    </location>
</feature>
<dbReference type="RefSeq" id="WP_349590529.1">
    <property type="nucleotide sequence ID" value="NZ_JBEFLD010000010.1"/>
</dbReference>
<keyword evidence="4" id="KW-0812">Transmembrane</keyword>
<proteinExistence type="inferred from homology"/>
<organism evidence="7 8">
    <name type="scientific">Vogesella oryzagri</name>
    <dbReference type="NCBI Taxonomy" id="3160864"/>
    <lineage>
        <taxon>Bacteria</taxon>
        <taxon>Pseudomonadati</taxon>
        <taxon>Pseudomonadota</taxon>
        <taxon>Betaproteobacteria</taxon>
        <taxon>Neisseriales</taxon>
        <taxon>Chromobacteriaceae</taxon>
        <taxon>Vogesella</taxon>
    </lineage>
</organism>
<dbReference type="Pfam" id="PF00672">
    <property type="entry name" value="HAMP"/>
    <property type="match status" value="1"/>
</dbReference>
<dbReference type="Pfam" id="PF00015">
    <property type="entry name" value="MCPsignal"/>
    <property type="match status" value="1"/>
</dbReference>